<sequence length="31" mass="3503">MAKLIGAPTSRRAKRMRTPMSGIIPWAPHDR</sequence>
<dbReference type="HOGENOM" id="CLU_3397827_0_0_5"/>
<feature type="region of interest" description="Disordered" evidence="1">
    <location>
        <begin position="1"/>
        <end position="31"/>
    </location>
</feature>
<name>Q0FWH3_SALBH</name>
<evidence type="ECO:0000313" key="2">
    <source>
        <dbReference type="EMBL" id="EAU48579.1"/>
    </source>
</evidence>
<evidence type="ECO:0000313" key="3">
    <source>
        <dbReference type="Proteomes" id="UP000006230"/>
    </source>
</evidence>
<proteinExistence type="predicted"/>
<gene>
    <name evidence="2" type="ORF">R2601_03363</name>
</gene>
<protein>
    <submittedName>
        <fullName evidence="2">Uncharacterized protein</fullName>
    </submittedName>
</protein>
<dbReference type="Proteomes" id="UP000006230">
    <property type="component" value="Unassembled WGS sequence"/>
</dbReference>
<comment type="caution">
    <text evidence="2">The sequence shown here is derived from an EMBL/GenBank/DDBJ whole genome shotgun (WGS) entry which is preliminary data.</text>
</comment>
<dbReference type="AlphaFoldDB" id="Q0FWH3"/>
<organism evidence="2 3">
    <name type="scientific">Salipiger bermudensis (strain DSM 26914 / JCM 13377 / KCTC 12554 / HTCC2601)</name>
    <name type="common">Pelagibaca bermudensis</name>
    <dbReference type="NCBI Taxonomy" id="314265"/>
    <lineage>
        <taxon>Bacteria</taxon>
        <taxon>Pseudomonadati</taxon>
        <taxon>Pseudomonadota</taxon>
        <taxon>Alphaproteobacteria</taxon>
        <taxon>Rhodobacterales</taxon>
        <taxon>Roseobacteraceae</taxon>
        <taxon>Salipiger</taxon>
    </lineage>
</organism>
<accession>Q0FWH3</accession>
<reference evidence="2 3" key="1">
    <citation type="journal article" date="2010" name="J. Bacteriol.">
        <title>Genome sequences of Pelagibaca bermudensis HTCC2601T and Maritimibacter alkaliphilus HTCC2654T, the type strains of two marine Roseobacter genera.</title>
        <authorList>
            <person name="Thrash J.C."/>
            <person name="Cho J.C."/>
            <person name="Ferriera S."/>
            <person name="Johnson J."/>
            <person name="Vergin K.L."/>
            <person name="Giovannoni S.J."/>
        </authorList>
    </citation>
    <scope>NUCLEOTIDE SEQUENCE [LARGE SCALE GENOMIC DNA]</scope>
    <source>
        <strain evidence="3">DSM 26914 / JCM 13377 / KCTC 12554 / HTCC2601</strain>
    </source>
</reference>
<keyword evidence="3" id="KW-1185">Reference proteome</keyword>
<evidence type="ECO:0000256" key="1">
    <source>
        <dbReference type="SAM" id="MobiDB-lite"/>
    </source>
</evidence>
<dbReference type="EMBL" id="AATQ01000001">
    <property type="protein sequence ID" value="EAU48579.1"/>
    <property type="molecule type" value="Genomic_DNA"/>
</dbReference>